<keyword evidence="22" id="KW-0175">Coiled coil</keyword>
<keyword evidence="11" id="KW-0832">Ubl conjugation</keyword>
<feature type="compositionally biased region" description="Polar residues" evidence="23">
    <location>
        <begin position="547"/>
        <end position="564"/>
    </location>
</feature>
<evidence type="ECO:0000256" key="11">
    <source>
        <dbReference type="ARBA" id="ARBA00022843"/>
    </source>
</evidence>
<feature type="compositionally biased region" description="Polar residues" evidence="23">
    <location>
        <begin position="342"/>
        <end position="357"/>
    </location>
</feature>
<keyword evidence="10" id="KW-0460">Magnesium</keyword>
<evidence type="ECO:0000256" key="7">
    <source>
        <dbReference type="ARBA" id="ARBA00022499"/>
    </source>
</evidence>
<evidence type="ECO:0000256" key="20">
    <source>
        <dbReference type="ARBA" id="ARBA00065932"/>
    </source>
</evidence>
<feature type="region of interest" description="Disordered" evidence="23">
    <location>
        <begin position="806"/>
        <end position="837"/>
    </location>
</feature>
<evidence type="ECO:0000256" key="9">
    <source>
        <dbReference type="ARBA" id="ARBA00022723"/>
    </source>
</evidence>
<feature type="compositionally biased region" description="Polar residues" evidence="23">
    <location>
        <begin position="815"/>
        <end position="835"/>
    </location>
</feature>
<feature type="compositionally biased region" description="Basic and acidic residues" evidence="23">
    <location>
        <begin position="481"/>
        <end position="511"/>
    </location>
</feature>
<dbReference type="FunFam" id="3.40.718.10:FF:000003">
    <property type="entry name" value="Isocitrate dehydrogenase [NAD] subunit, mitochondrial"/>
    <property type="match status" value="1"/>
</dbReference>
<keyword evidence="9" id="KW-0479">Metal-binding</keyword>
<feature type="compositionally biased region" description="Polar residues" evidence="23">
    <location>
        <begin position="1271"/>
        <end position="1288"/>
    </location>
</feature>
<evidence type="ECO:0000256" key="8">
    <source>
        <dbReference type="ARBA" id="ARBA00022532"/>
    </source>
</evidence>
<dbReference type="GO" id="GO:0051287">
    <property type="term" value="F:NAD binding"/>
    <property type="evidence" value="ECO:0007669"/>
    <property type="project" value="UniProtKB-UniRule"/>
</dbReference>
<dbReference type="InterPro" id="IPR058903">
    <property type="entry name" value="Spectrin_YLPM1-like"/>
</dbReference>
<evidence type="ECO:0000256" key="3">
    <source>
        <dbReference type="ARBA" id="ARBA00004324"/>
    </source>
</evidence>
<evidence type="ECO:0000313" key="26">
    <source>
        <dbReference type="Proteomes" id="UP001367676"/>
    </source>
</evidence>
<dbReference type="InterPro" id="IPR019818">
    <property type="entry name" value="IsoCit/isopropylmalate_DH_CS"/>
</dbReference>
<keyword evidence="13" id="KW-0560">Oxidoreductase</keyword>
<keyword evidence="12 21" id="KW-0809">Transit peptide</keyword>
<keyword evidence="6" id="KW-0678">Repressor</keyword>
<evidence type="ECO:0000256" key="2">
    <source>
        <dbReference type="ARBA" id="ARBA00001946"/>
    </source>
</evidence>
<evidence type="ECO:0000256" key="6">
    <source>
        <dbReference type="ARBA" id="ARBA00022491"/>
    </source>
</evidence>
<keyword evidence="8 21" id="KW-0816">Tricarboxylic acid cycle</keyword>
<evidence type="ECO:0000256" key="10">
    <source>
        <dbReference type="ARBA" id="ARBA00022842"/>
    </source>
</evidence>
<feature type="compositionally biased region" description="Low complexity" evidence="23">
    <location>
        <begin position="683"/>
        <end position="698"/>
    </location>
</feature>
<comment type="subunit">
    <text evidence="20">Interacts with PPP1CA and NCOA5. Forms a complex with ILF2, ILF3, KHDRBS1, RBMX, NCOA5 and PPP1CA.</text>
</comment>
<evidence type="ECO:0000256" key="12">
    <source>
        <dbReference type="ARBA" id="ARBA00022946"/>
    </source>
</evidence>
<feature type="compositionally biased region" description="Low complexity" evidence="23">
    <location>
        <begin position="372"/>
        <end position="387"/>
    </location>
</feature>
<organism evidence="25 26">
    <name type="scientific">Parthenolecanium corni</name>
    <dbReference type="NCBI Taxonomy" id="536013"/>
    <lineage>
        <taxon>Eukaryota</taxon>
        <taxon>Metazoa</taxon>
        <taxon>Ecdysozoa</taxon>
        <taxon>Arthropoda</taxon>
        <taxon>Hexapoda</taxon>
        <taxon>Insecta</taxon>
        <taxon>Pterygota</taxon>
        <taxon>Neoptera</taxon>
        <taxon>Paraneoptera</taxon>
        <taxon>Hemiptera</taxon>
        <taxon>Sternorrhyncha</taxon>
        <taxon>Coccoidea</taxon>
        <taxon>Coccidae</taxon>
        <taxon>Parthenolecanium</taxon>
    </lineage>
</organism>
<feature type="region of interest" description="Disordered" evidence="23">
    <location>
        <begin position="318"/>
        <end position="525"/>
    </location>
</feature>
<evidence type="ECO:0000256" key="4">
    <source>
        <dbReference type="ARBA" id="ARBA00007769"/>
    </source>
</evidence>
<dbReference type="PROSITE" id="PS00470">
    <property type="entry name" value="IDH_IMDH"/>
    <property type="match status" value="1"/>
</dbReference>
<feature type="region of interest" description="Disordered" evidence="23">
    <location>
        <begin position="1270"/>
        <end position="1301"/>
    </location>
</feature>
<feature type="region of interest" description="Disordered" evidence="23">
    <location>
        <begin position="1191"/>
        <end position="1236"/>
    </location>
</feature>
<keyword evidence="14" id="KW-0805">Transcription regulation</keyword>
<dbReference type="SMART" id="SM01329">
    <property type="entry name" value="Iso_dh"/>
    <property type="match status" value="1"/>
</dbReference>
<comment type="function">
    <text evidence="18">Plays a role in the reduction of telomerase activity during differentiation of embryonic stem cells by binding to the core promoter of TERT and controlling its down-regulation.</text>
</comment>
<evidence type="ECO:0000256" key="15">
    <source>
        <dbReference type="ARBA" id="ARBA00023027"/>
    </source>
</evidence>
<dbReference type="GO" id="GO:0005739">
    <property type="term" value="C:mitochondrion"/>
    <property type="evidence" value="ECO:0007669"/>
    <property type="project" value="UniProtKB-SubCell"/>
</dbReference>
<dbReference type="InterPro" id="IPR024084">
    <property type="entry name" value="IsoPropMal-DH-like_dom"/>
</dbReference>
<dbReference type="GO" id="GO:0006099">
    <property type="term" value="P:tricarboxylic acid cycle"/>
    <property type="evidence" value="ECO:0007669"/>
    <property type="project" value="UniProtKB-UniRule"/>
</dbReference>
<gene>
    <name evidence="25" type="ORF">V9T40_014170</name>
</gene>
<feature type="compositionally biased region" description="Basic and acidic residues" evidence="23">
    <location>
        <begin position="600"/>
        <end position="612"/>
    </location>
</feature>
<feature type="coiled-coil region" evidence="22">
    <location>
        <begin position="211"/>
        <end position="249"/>
    </location>
</feature>
<feature type="region of interest" description="Disordered" evidence="23">
    <location>
        <begin position="1"/>
        <end position="77"/>
    </location>
</feature>
<dbReference type="SUPFAM" id="SSF53659">
    <property type="entry name" value="Isocitrate/Isopropylmalate dehydrogenase-like"/>
    <property type="match status" value="1"/>
</dbReference>
<feature type="compositionally biased region" description="Low complexity" evidence="23">
    <location>
        <begin position="32"/>
        <end position="58"/>
    </location>
</feature>
<keyword evidence="5" id="KW-0488">Methylation</keyword>
<dbReference type="InterPro" id="IPR027417">
    <property type="entry name" value="P-loop_NTPase"/>
</dbReference>
<dbReference type="Gene3D" id="3.40.718.10">
    <property type="entry name" value="Isopropylmalate Dehydrogenase"/>
    <property type="match status" value="1"/>
</dbReference>
<dbReference type="SUPFAM" id="SSF52540">
    <property type="entry name" value="P-loop containing nucleoside triphosphate hydrolases"/>
    <property type="match status" value="2"/>
</dbReference>
<keyword evidence="17" id="KW-0539">Nucleus</keyword>
<dbReference type="InterPro" id="IPR004434">
    <property type="entry name" value="Isocitrate_DH_NAD"/>
</dbReference>
<comment type="cofactor">
    <cofactor evidence="2">
        <name>Mg(2+)</name>
        <dbReference type="ChEBI" id="CHEBI:18420"/>
    </cofactor>
</comment>
<keyword evidence="26" id="KW-1185">Reference proteome</keyword>
<dbReference type="Pfam" id="PF26583">
    <property type="entry name" value="Spectrin_YLPM1"/>
    <property type="match status" value="1"/>
</dbReference>
<evidence type="ECO:0000256" key="14">
    <source>
        <dbReference type="ARBA" id="ARBA00023015"/>
    </source>
</evidence>
<evidence type="ECO:0000256" key="13">
    <source>
        <dbReference type="ARBA" id="ARBA00023002"/>
    </source>
</evidence>
<keyword evidence="16" id="KW-0804">Transcription</keyword>
<dbReference type="PANTHER" id="PTHR11835">
    <property type="entry name" value="DECARBOXYLATING DEHYDROGENASES-ISOCITRATE, ISOPROPYLMALATE, TARTRATE"/>
    <property type="match status" value="1"/>
</dbReference>
<feature type="domain" description="Isopropylmalate dehydrogenase-like" evidence="24">
    <location>
        <begin position="1310"/>
        <end position="1634"/>
    </location>
</feature>
<comment type="subunit">
    <text evidence="19">Heterooligomer of subunits alpha, beta, and gamma in the apparent ratio of 2:1:1.</text>
</comment>
<evidence type="ECO:0000256" key="18">
    <source>
        <dbReference type="ARBA" id="ARBA00058677"/>
    </source>
</evidence>
<protein>
    <recommendedName>
        <fullName evidence="21">Isocitrate dehydrogenase [NAD] subunit, mitochondrial</fullName>
    </recommendedName>
</protein>
<dbReference type="NCBIfam" id="TIGR00175">
    <property type="entry name" value="mito_nad_idh"/>
    <property type="match status" value="1"/>
</dbReference>
<feature type="compositionally biased region" description="Polar residues" evidence="23">
    <location>
        <begin position="434"/>
        <end position="449"/>
    </location>
</feature>
<dbReference type="Proteomes" id="UP001367676">
    <property type="component" value="Unassembled WGS sequence"/>
</dbReference>
<keyword evidence="21" id="KW-0496">Mitochondrion</keyword>
<feature type="region of interest" description="Disordered" evidence="23">
    <location>
        <begin position="906"/>
        <end position="934"/>
    </location>
</feature>
<sequence length="1641" mass="182911">MQASWNQWGGGVNPGVGNYTSNYSGAMPPAMNNFPSVPSSNPFPIPSTSTLSTPTAAPSIPPQYSVGNSMYGQPTQQQQQWQQWEQWQQQYAQWHQQYGDKGPVPTPGIMQTGASFSSMPPLPASAPVQPPPPDSVPPPTDKSADTNKRPLQDSSGKDETKKLKLGKSSKSENVEDLIEQEKTFDGQFKSWEASFLKWKEQNANHPDKAQYKEYEAKWETWREQLLQKREQLRKKRENKEAEIAAAAAAAKEAALATSNVSNLSQSSFNSNLMNTNNPYAGMYSMPGVYPPQDIMSNQSTGNYPSNYSMFNVPPPPTVPQIPGMPPMIQDSQNMPKLGEGPKSTQSLEFLSSASSGGKSIPGLDLAGGTDKNVTNPPFSSNVPPNSSLFSYNQDVTKPLHTSDDKPFNFPVPPSQSNFPPNDGSRPYGHGRPGNYNSFDQFSKVPQFSQFDGRPPPRANSNQMERNPPPFDDRFGGGNLNRDTDSKFNNDYKFSRGGRNSDYRDEPPDKGPNKFGNSSYTPNLSSDKFAKYLEDEYDDSRFRDPEPSNENQHFNSKTNYQNRDNNFGGGGYNNRQNFGGRSDNSFGYGDRGRGNFNRSTPFDRNKQDGRYESFGRGMKNNQFGGRNPQDEGFERGGSDFNRGGSDFNRGSNDYNRGGNDYNRSGNDFNRGGSDFNRGGDDFNRGGNDFNRGGNDVNRGSNDFNRGANDFNRGANDFNRGANDFNRDSNDFGRSSNLKPAEPTRPVSLLDLPPMKPPETFEKMNAPSEELDVSSEPENTFHSFPAKNNRFALTKNESDQNFYSDKEAGVSLPKSKPTFNSGAKQDSPLPTNINDTTPLPEVIQTFTPSKIYEYDHISRNSDSTAGFFEPVYVFDYSHGKKKMNDFVLDSVAPHVDLNKLKKADESPWVEGSWDDVDQRKDESAPLPPRSQNSLSDALDLFKNVPKTDDRSNANDSSKHDVPKLLVTEKTEEIQRTNNSRKEDDMFADDFEERQSIKLISDILCSPGRHSRPLKLVIIMRGPPGSGKTHTAKLIKDKEVEMGGNAPRILSLDDYFTVENDVETTDPNTGKSITKKEMQYEYDADLEPSYQESLLKSFKKTVSDGFFPFIIVDCINDKLKHYEEMCNFAKSKGFQVFICEMDLDIAVCKKRNIHNRPEIEISKIISEWEKTPFSQTLLDVQSLLQSDVVEVDTTDVEKSTVKPENADSKDPDENEEKEQSNLETKVENEVEETESQKDKEVRLLTDHQLDGISKKRASTSFKDWLQLPEESESDLSWYTSNAKSSGDSSNVSRKKRARVQPQFRRQYSSQVHKVTLIPGDGIGPEISAAVQKIFQSAQVPIEWEVVDVTPVKGPDGKFGIPQSAIDSVNKNKVGLKGPLMTPVGKGHRSLNLALRKEFNLYANVRPCRSIEGYPTIYENVDVITIRENTEGEYSGIEHEIVDGVVQSIKLITEEASTRVAEFAFKYAEENKRQKVTAVHKANIMRMSDGLFLRCCRDAASKFPNIKFEEKYLDTVCLTMVQDPSMYDVLVMPNLYGDILSDMCAGLVGGLGLTPSGNIGINGALFESVHGTAPDIAGKDLANPTALLLSSVMMLQYMNLNTYADAIQKACMDTIKDSKFRTGDLGGSAKCSEFTNEICRKLESS</sequence>
<dbReference type="Pfam" id="PF13671">
    <property type="entry name" value="AAA_33"/>
    <property type="match status" value="1"/>
</dbReference>
<comment type="subcellular location">
    <subcellularLocation>
        <location evidence="21">Mitochondrion</location>
    </subcellularLocation>
    <subcellularLocation>
        <location evidence="3">Nucleus speckle</location>
    </subcellularLocation>
</comment>
<keyword evidence="15" id="KW-0520">NAD</keyword>
<evidence type="ECO:0000256" key="23">
    <source>
        <dbReference type="SAM" id="MobiDB-lite"/>
    </source>
</evidence>
<evidence type="ECO:0000256" key="16">
    <source>
        <dbReference type="ARBA" id="ARBA00023163"/>
    </source>
</evidence>
<feature type="compositionally biased region" description="Pro residues" evidence="23">
    <location>
        <begin position="120"/>
        <end position="140"/>
    </location>
</feature>
<evidence type="ECO:0000256" key="19">
    <source>
        <dbReference type="ARBA" id="ARBA00065927"/>
    </source>
</evidence>
<dbReference type="Gene3D" id="3.40.50.300">
    <property type="entry name" value="P-loop containing nucleotide triphosphate hydrolases"/>
    <property type="match status" value="1"/>
</dbReference>
<evidence type="ECO:0000256" key="1">
    <source>
        <dbReference type="ARBA" id="ARBA00001936"/>
    </source>
</evidence>
<comment type="caution">
    <text evidence="25">The sequence shown here is derived from an EMBL/GenBank/DDBJ whole genome shotgun (WGS) entry which is preliminary data.</text>
</comment>
<proteinExistence type="inferred from homology"/>
<evidence type="ECO:0000256" key="21">
    <source>
        <dbReference type="RuleBase" id="RU361266"/>
    </source>
</evidence>
<evidence type="ECO:0000256" key="17">
    <source>
        <dbReference type="ARBA" id="ARBA00023242"/>
    </source>
</evidence>
<feature type="compositionally biased region" description="Basic and acidic residues" evidence="23">
    <location>
        <begin position="627"/>
        <end position="636"/>
    </location>
</feature>
<dbReference type="FunFam" id="3.40.50.300:FF:000399">
    <property type="entry name" value="YLP motif containing 1"/>
    <property type="match status" value="1"/>
</dbReference>
<feature type="compositionally biased region" description="Polar residues" evidence="23">
    <location>
        <begin position="514"/>
        <end position="525"/>
    </location>
</feature>
<reference evidence="25 26" key="1">
    <citation type="submission" date="2024-03" db="EMBL/GenBank/DDBJ databases">
        <title>Adaptation during the transition from Ophiocordyceps entomopathogen to insect associate is accompanied by gene loss and intensified selection.</title>
        <authorList>
            <person name="Ward C.M."/>
            <person name="Onetto C.A."/>
            <person name="Borneman A.R."/>
        </authorList>
    </citation>
    <scope>NUCLEOTIDE SEQUENCE [LARGE SCALE GENOMIC DNA]</scope>
    <source>
        <strain evidence="25">AWRI1</strain>
        <tissue evidence="25">Single Adult Female</tissue>
    </source>
</reference>
<comment type="similarity">
    <text evidence="4 21">Belongs to the isocitrate and isopropylmalate dehydrogenases family.</text>
</comment>
<evidence type="ECO:0000256" key="22">
    <source>
        <dbReference type="SAM" id="Coils"/>
    </source>
</evidence>
<feature type="compositionally biased region" description="Basic and acidic residues" evidence="23">
    <location>
        <begin position="142"/>
        <end position="162"/>
    </location>
</feature>
<keyword evidence="7" id="KW-1017">Isopeptide bond</keyword>
<evidence type="ECO:0000313" key="25">
    <source>
        <dbReference type="EMBL" id="KAK7582725.1"/>
    </source>
</evidence>
<dbReference type="Pfam" id="PF00180">
    <property type="entry name" value="Iso_dh"/>
    <property type="match status" value="1"/>
</dbReference>
<dbReference type="GO" id="GO:0016607">
    <property type="term" value="C:nuclear speck"/>
    <property type="evidence" value="ECO:0007669"/>
    <property type="project" value="UniProtKB-SubCell"/>
</dbReference>
<evidence type="ECO:0000256" key="5">
    <source>
        <dbReference type="ARBA" id="ARBA00022481"/>
    </source>
</evidence>
<feature type="region of interest" description="Disordered" evidence="23">
    <location>
        <begin position="98"/>
        <end position="174"/>
    </location>
</feature>
<comment type="cofactor">
    <cofactor evidence="1">
        <name>Mn(2+)</name>
        <dbReference type="ChEBI" id="CHEBI:29035"/>
    </cofactor>
</comment>
<dbReference type="PANTHER" id="PTHR11835:SF34">
    <property type="entry name" value="ISOCITRATE DEHYDROGENASE [NAD] SUBUNIT ALPHA, MITOCHONDRIAL"/>
    <property type="match status" value="1"/>
</dbReference>
<dbReference type="GO" id="GO:0004449">
    <property type="term" value="F:isocitrate dehydrogenase (NAD+) activity"/>
    <property type="evidence" value="ECO:0007669"/>
    <property type="project" value="TreeGrafter"/>
</dbReference>
<accession>A0AAN9TQF1</accession>
<dbReference type="GO" id="GO:0000287">
    <property type="term" value="F:magnesium ion binding"/>
    <property type="evidence" value="ECO:0007669"/>
    <property type="project" value="UniProtKB-UniRule"/>
</dbReference>
<feature type="compositionally biased region" description="Polar residues" evidence="23">
    <location>
        <begin position="572"/>
        <end position="584"/>
    </location>
</feature>
<dbReference type="EMBL" id="JBBCAQ010000033">
    <property type="protein sequence ID" value="KAK7582725.1"/>
    <property type="molecule type" value="Genomic_DNA"/>
</dbReference>
<feature type="compositionally biased region" description="Basic and acidic residues" evidence="23">
    <location>
        <begin position="1192"/>
        <end position="1236"/>
    </location>
</feature>
<dbReference type="GO" id="GO:0006102">
    <property type="term" value="P:isocitrate metabolic process"/>
    <property type="evidence" value="ECO:0007669"/>
    <property type="project" value="TreeGrafter"/>
</dbReference>
<name>A0AAN9TQF1_9HEMI</name>
<feature type="region of interest" description="Disordered" evidence="23">
    <location>
        <begin position="538"/>
        <end position="750"/>
    </location>
</feature>
<evidence type="ECO:0000259" key="24">
    <source>
        <dbReference type="SMART" id="SM01329"/>
    </source>
</evidence>